<dbReference type="InterPro" id="IPR000184">
    <property type="entry name" value="Bac_surfAg_D15"/>
</dbReference>
<evidence type="ECO:0000256" key="1">
    <source>
        <dbReference type="ARBA" id="ARBA00004370"/>
    </source>
</evidence>
<evidence type="ECO:0000256" key="3">
    <source>
        <dbReference type="SAM" id="SignalP"/>
    </source>
</evidence>
<comment type="subcellular location">
    <subcellularLocation>
        <location evidence="1">Membrane</location>
    </subcellularLocation>
</comment>
<organism evidence="5 6">
    <name type="scientific">Shewanella japonica</name>
    <dbReference type="NCBI Taxonomy" id="93973"/>
    <lineage>
        <taxon>Bacteria</taxon>
        <taxon>Pseudomonadati</taxon>
        <taxon>Pseudomonadota</taxon>
        <taxon>Gammaproteobacteria</taxon>
        <taxon>Alteromonadales</taxon>
        <taxon>Shewanellaceae</taxon>
        <taxon>Shewanella</taxon>
    </lineage>
</organism>
<dbReference type="Proteomes" id="UP000191820">
    <property type="component" value="Chromosome"/>
</dbReference>
<feature type="domain" description="Bacterial surface antigen (D15)" evidence="4">
    <location>
        <begin position="190"/>
        <end position="275"/>
    </location>
</feature>
<evidence type="ECO:0000256" key="2">
    <source>
        <dbReference type="ARBA" id="ARBA00023136"/>
    </source>
</evidence>
<proteinExistence type="predicted"/>
<keyword evidence="6" id="KW-1185">Reference proteome</keyword>
<feature type="chain" id="PRO_5045588400" evidence="3">
    <location>
        <begin position="20"/>
        <end position="389"/>
    </location>
</feature>
<evidence type="ECO:0000259" key="4">
    <source>
        <dbReference type="Pfam" id="PF01103"/>
    </source>
</evidence>
<accession>A0ABN4YKU3</accession>
<protein>
    <submittedName>
        <fullName evidence="5">Outer membrane protein assembly factor BamA</fullName>
    </submittedName>
</protein>
<dbReference type="EMBL" id="CP020472">
    <property type="protein sequence ID" value="ARD24125.1"/>
    <property type="molecule type" value="Genomic_DNA"/>
</dbReference>
<keyword evidence="2" id="KW-0472">Membrane</keyword>
<evidence type="ECO:0000313" key="6">
    <source>
        <dbReference type="Proteomes" id="UP000191820"/>
    </source>
</evidence>
<dbReference type="Pfam" id="PF01103">
    <property type="entry name" value="Omp85"/>
    <property type="match status" value="1"/>
</dbReference>
<name>A0ABN4YKU3_9GAMM</name>
<feature type="signal peptide" evidence="3">
    <location>
        <begin position="1"/>
        <end position="19"/>
    </location>
</feature>
<sequence length="389" mass="42777">MFKNLSLFAMLVASSHAMAESSYFFDEQDGQLDLGHHLAENAYGFLPVPVIITEPAVGFGGGLMGLFLHETEEEKALRKQKALESVDGGAQLIPAAMTLVGAGGTENGTWFALAGHRHSWLNDRIRYTGGAGAAKANLNIYTDLGGILPPNQSIKFDTSTEAFFALQKLQFRVADTPLMLGVKQIWSESSVSSSNQIIDWLLQKALGDKHTTSGLGLVAEFDTRDNMFFPKNGYILSAEYMAFDEAFGSDSHYATLNASAEAYFPIADKWTFAVAGSYDEIYEKDTELSPTAKPYVDMRGVSAFRYQGEQVGTLQAQLMYHIDHRWTVSSFYGYGVTQNESFKDGLESVNAYGVGFRYQIARRYGIHMGIDIAASDEENALYFKVGSGF</sequence>
<dbReference type="RefSeq" id="WP_080917091.1">
    <property type="nucleotide sequence ID" value="NZ_CP020472.1"/>
</dbReference>
<dbReference type="Gene3D" id="2.40.160.50">
    <property type="entry name" value="membrane protein fhac: a member of the omp85/tpsb transporter family"/>
    <property type="match status" value="1"/>
</dbReference>
<keyword evidence="3" id="KW-0732">Signal</keyword>
<reference evidence="5 6" key="1">
    <citation type="submission" date="2017-03" db="EMBL/GenBank/DDBJ databases">
        <title>Genome sequencing of Shewanella japonica KCTC 22435.</title>
        <authorList>
            <person name="Kim K.M."/>
        </authorList>
    </citation>
    <scope>NUCLEOTIDE SEQUENCE [LARGE SCALE GENOMIC DNA]</scope>
    <source>
        <strain evidence="5 6">KCTC 22435</strain>
    </source>
</reference>
<evidence type="ECO:0000313" key="5">
    <source>
        <dbReference type="EMBL" id="ARD24125.1"/>
    </source>
</evidence>
<gene>
    <name evidence="5" type="ORF">SJ2017_3896</name>
</gene>